<accession>A0A0A0JUT8</accession>
<sequence>MSTQPTRGLGPAAAAQVLSLEYPMSLGVHDTYASAQKAVDYLSDHDFPVQNLLIVGTDLKQLERVTGRLTRGRILLGGLLSGAWLGLLIGMIFALFDTSGFSWTSVVATVIFGAVFGAIWALVGYSFTGGQRDFTSITQVVATKYEVLTEHKFAARGRELLAQMDPMAAAQAEAQRMRDVAAQATASTQQTHSNEPPAPPHQV</sequence>
<protein>
    <submittedName>
        <fullName evidence="4">Membrane protein</fullName>
    </submittedName>
</protein>
<dbReference type="STRING" id="1385521.N803_02865"/>
<dbReference type="Pfam" id="PF11181">
    <property type="entry name" value="YflT"/>
    <property type="match status" value="1"/>
</dbReference>
<comment type="caution">
    <text evidence="4">The sequence shown here is derived from an EMBL/GenBank/DDBJ whole genome shotgun (WGS) entry which is preliminary data.</text>
</comment>
<organism evidence="4 5">
    <name type="scientific">Knoellia subterranea KCTC 19937</name>
    <dbReference type="NCBI Taxonomy" id="1385521"/>
    <lineage>
        <taxon>Bacteria</taxon>
        <taxon>Bacillati</taxon>
        <taxon>Actinomycetota</taxon>
        <taxon>Actinomycetes</taxon>
        <taxon>Micrococcales</taxon>
        <taxon>Intrasporangiaceae</taxon>
        <taxon>Knoellia</taxon>
    </lineage>
</organism>
<keyword evidence="2" id="KW-1133">Transmembrane helix</keyword>
<evidence type="ECO:0000256" key="2">
    <source>
        <dbReference type="SAM" id="Phobius"/>
    </source>
</evidence>
<feature type="transmembrane region" description="Helical" evidence="2">
    <location>
        <begin position="102"/>
        <end position="123"/>
    </location>
</feature>
<feature type="domain" description="General stress protein 17M-like" evidence="3">
    <location>
        <begin position="26"/>
        <end position="99"/>
    </location>
</feature>
<name>A0A0A0JUT8_9MICO</name>
<keyword evidence="2" id="KW-0812">Transmembrane</keyword>
<feature type="region of interest" description="Disordered" evidence="1">
    <location>
        <begin position="178"/>
        <end position="203"/>
    </location>
</feature>
<dbReference type="EMBL" id="AVPK01000001">
    <property type="protein sequence ID" value="KGN39416.1"/>
    <property type="molecule type" value="Genomic_DNA"/>
</dbReference>
<dbReference type="AlphaFoldDB" id="A0A0A0JUT8"/>
<dbReference type="InterPro" id="IPR025889">
    <property type="entry name" value="GSP17M-like_dom"/>
</dbReference>
<dbReference type="RefSeq" id="WP_052111638.1">
    <property type="nucleotide sequence ID" value="NZ_AVPK01000001.1"/>
</dbReference>
<evidence type="ECO:0000256" key="1">
    <source>
        <dbReference type="SAM" id="MobiDB-lite"/>
    </source>
</evidence>
<evidence type="ECO:0000313" key="5">
    <source>
        <dbReference type="Proteomes" id="UP000030011"/>
    </source>
</evidence>
<dbReference type="eggNOG" id="ENOG5032RS7">
    <property type="taxonomic scope" value="Bacteria"/>
</dbReference>
<feature type="transmembrane region" description="Helical" evidence="2">
    <location>
        <begin position="74"/>
        <end position="96"/>
    </location>
</feature>
<proteinExistence type="predicted"/>
<gene>
    <name evidence="4" type="ORF">N803_02865</name>
</gene>
<evidence type="ECO:0000259" key="3">
    <source>
        <dbReference type="Pfam" id="PF11181"/>
    </source>
</evidence>
<keyword evidence="2" id="KW-0472">Membrane</keyword>
<keyword evidence="5" id="KW-1185">Reference proteome</keyword>
<reference evidence="4 5" key="1">
    <citation type="submission" date="2013-08" db="EMBL/GenBank/DDBJ databases">
        <title>The genome sequence of Knoellia subterranea.</title>
        <authorList>
            <person name="Zhu W."/>
            <person name="Wang G."/>
        </authorList>
    </citation>
    <scope>NUCLEOTIDE SEQUENCE [LARGE SCALE GENOMIC DNA]</scope>
    <source>
        <strain evidence="4 5">KCTC 19937</strain>
    </source>
</reference>
<feature type="compositionally biased region" description="Low complexity" evidence="1">
    <location>
        <begin position="181"/>
        <end position="191"/>
    </location>
</feature>
<evidence type="ECO:0000313" key="4">
    <source>
        <dbReference type="EMBL" id="KGN39416.1"/>
    </source>
</evidence>
<dbReference type="Proteomes" id="UP000030011">
    <property type="component" value="Unassembled WGS sequence"/>
</dbReference>